<dbReference type="OMA" id="CGGRGIN"/>
<dbReference type="SUPFAM" id="SSF101874">
    <property type="entry name" value="YceI-like"/>
    <property type="match status" value="1"/>
</dbReference>
<dbReference type="InterPro" id="IPR007372">
    <property type="entry name" value="Lipid/polyisoprenoid-bd_YceI"/>
</dbReference>
<name>A0A3D5IX57_9FLAO</name>
<dbReference type="AlphaFoldDB" id="A0A3D5IX57"/>
<evidence type="ECO:0000313" key="3">
    <source>
        <dbReference type="Proteomes" id="UP000264330"/>
    </source>
</evidence>
<proteinExistence type="predicted"/>
<feature type="domain" description="Lipid/polyisoprenoid-binding YceI-like" evidence="1">
    <location>
        <begin position="74"/>
        <end position="186"/>
    </location>
</feature>
<sequence length="189" mass="21846">MKTIAIFLFTLLTSTILSSQNLEQKTLLISKESQLKISGDTNINSFTCVFNPQELPEKLSTRFRRNNQTLFFENTSLKLNAKAFDCGSRPINRDFEALIKSEQYPFIFLDLQELKFLTQHSALITLNIEIAGIEKSYQVPVKIDNLKSNYTGIIHLNIDDFKLEPPKKVFGLIKVKKEIQIDFDLYFEE</sequence>
<protein>
    <submittedName>
        <fullName evidence="2">YceI family protein</fullName>
    </submittedName>
</protein>
<evidence type="ECO:0000313" key="2">
    <source>
        <dbReference type="EMBL" id="HCV80273.1"/>
    </source>
</evidence>
<organism evidence="2 3">
    <name type="scientific">Zunongwangia profunda</name>
    <dbReference type="NCBI Taxonomy" id="398743"/>
    <lineage>
        <taxon>Bacteria</taxon>
        <taxon>Pseudomonadati</taxon>
        <taxon>Bacteroidota</taxon>
        <taxon>Flavobacteriia</taxon>
        <taxon>Flavobacteriales</taxon>
        <taxon>Flavobacteriaceae</taxon>
        <taxon>Zunongwangia</taxon>
    </lineage>
</organism>
<dbReference type="RefSeq" id="WP_013070043.1">
    <property type="nucleotide sequence ID" value="NZ_CAJXAW010000097.1"/>
</dbReference>
<dbReference type="Pfam" id="PF04264">
    <property type="entry name" value="YceI"/>
    <property type="match status" value="1"/>
</dbReference>
<evidence type="ECO:0000259" key="1">
    <source>
        <dbReference type="Pfam" id="PF04264"/>
    </source>
</evidence>
<dbReference type="EMBL" id="DPMF01000096">
    <property type="protein sequence ID" value="HCV80273.1"/>
    <property type="molecule type" value="Genomic_DNA"/>
</dbReference>
<dbReference type="Gene3D" id="2.40.128.110">
    <property type="entry name" value="Lipid/polyisoprenoid-binding, YceI-like"/>
    <property type="match status" value="1"/>
</dbReference>
<dbReference type="InterPro" id="IPR036761">
    <property type="entry name" value="TTHA0802/YceI-like_sf"/>
</dbReference>
<accession>A0A3D5IX57</accession>
<dbReference type="Proteomes" id="UP000264330">
    <property type="component" value="Unassembled WGS sequence"/>
</dbReference>
<gene>
    <name evidence="2" type="ORF">DGQ38_04420</name>
</gene>
<comment type="caution">
    <text evidence="2">The sequence shown here is derived from an EMBL/GenBank/DDBJ whole genome shotgun (WGS) entry which is preliminary data.</text>
</comment>
<reference evidence="2 3" key="1">
    <citation type="journal article" date="2018" name="Nat. Biotechnol.">
        <title>A standardized bacterial taxonomy based on genome phylogeny substantially revises the tree of life.</title>
        <authorList>
            <person name="Parks D.H."/>
            <person name="Chuvochina M."/>
            <person name="Waite D.W."/>
            <person name="Rinke C."/>
            <person name="Skarshewski A."/>
            <person name="Chaumeil P.A."/>
            <person name="Hugenholtz P."/>
        </authorList>
    </citation>
    <scope>NUCLEOTIDE SEQUENCE [LARGE SCALE GENOMIC DNA]</scope>
    <source>
        <strain evidence="2">UBA9359</strain>
    </source>
</reference>